<keyword evidence="4" id="KW-0812">Transmembrane</keyword>
<gene>
    <name evidence="15" type="ORF">ZIOFF_026998</name>
</gene>
<dbReference type="PANTHER" id="PTHR27009">
    <property type="entry name" value="RUST RESISTANCE KINASE LR10-RELATED"/>
    <property type="match status" value="1"/>
</dbReference>
<evidence type="ECO:0000256" key="6">
    <source>
        <dbReference type="ARBA" id="ARBA00022741"/>
    </source>
</evidence>
<dbReference type="InterPro" id="IPR008271">
    <property type="entry name" value="Ser/Thr_kinase_AS"/>
</dbReference>
<evidence type="ECO:0000256" key="1">
    <source>
        <dbReference type="ARBA" id="ARBA00004479"/>
    </source>
</evidence>
<dbReference type="SMART" id="SM00220">
    <property type="entry name" value="S_TKc"/>
    <property type="match status" value="1"/>
</dbReference>
<evidence type="ECO:0000256" key="12">
    <source>
        <dbReference type="PROSITE-ProRule" id="PRU10141"/>
    </source>
</evidence>
<evidence type="ECO:0000256" key="5">
    <source>
        <dbReference type="ARBA" id="ARBA00022729"/>
    </source>
</evidence>
<keyword evidence="7" id="KW-0418">Kinase</keyword>
<keyword evidence="8 12" id="KW-0067">ATP-binding</keyword>
<feature type="binding site" evidence="12">
    <location>
        <position position="353"/>
    </location>
    <ligand>
        <name>ATP</name>
        <dbReference type="ChEBI" id="CHEBI:30616"/>
    </ligand>
</feature>
<feature type="chain" id="PRO_5035268551" description="Protein kinase domain-containing protein" evidence="13">
    <location>
        <begin position="27"/>
        <end position="661"/>
    </location>
</feature>
<dbReference type="EMBL" id="JACMSC010000007">
    <property type="protein sequence ID" value="KAG6516533.1"/>
    <property type="molecule type" value="Genomic_DNA"/>
</dbReference>
<evidence type="ECO:0000256" key="13">
    <source>
        <dbReference type="SAM" id="SignalP"/>
    </source>
</evidence>
<dbReference type="Pfam" id="PF13947">
    <property type="entry name" value="GUB_WAK_bind"/>
    <property type="match status" value="1"/>
</dbReference>
<evidence type="ECO:0000256" key="3">
    <source>
        <dbReference type="ARBA" id="ARBA00022679"/>
    </source>
</evidence>
<sequence length="661" mass="74083">MASFSTLLSVPLVVLLLLGHASLLLGKSHRPPSSCGDIDIRYPFRLCGDPDGCGNDSSELGCEGNRAVYNDLHSKKYVVTEISYNTSIRLRLMYSGFLSDTNCLLPAPFFLNDPFRTTGILIEPLWASFMNCTQEVRSHEYVEVPCLSGSSSTTYVIINYYSYQLSYLKNSCSFLTTVPVEHSLSPGDNDVFELLRKGFVLEWFMKRSLLKQCWEESSYALENFGGLSLLYKIVNAIFWGFEFLSCFYSHKNVTLIVASLLQYVIAASLVARSLLAPLCAFGFLLLNCWRRSRAPEDAVEKFLRNQQQSLSPTRYAYSDIVAMTGHFRERLGQGGFGAVFKGHIMGTYPVAVKLLGGSNFHGQDFINEVDTIGRIHHVNVVRLLGFCSEGSKRALVYEFMPNGSLDRYIFSSKSNRNGACSSRRRLSSRKLNEIALGVARGINYLHTGCHMQILHFDIKPHNVLLDHNFTPKVSDFGLAKLCPKHCSLVSMSAARGTIGYIAPELISRCFGIISYKSDVYSFGMLLLEIAGRRRNVDHKAENSSQIYYPSWIYDQLVQLQDFRAGAEADDINLEIDEIERKLSMVGLWCIQMKSCDRPSMSEVVEMLEGDTNSFDMPPKPFFSSTQSQSQSQSNLVKLSYAQSSSVGLHGISENDDLSELE</sequence>
<dbReference type="InterPro" id="IPR025287">
    <property type="entry name" value="WAK_GUB"/>
</dbReference>
<keyword evidence="5 13" id="KW-0732">Signal</keyword>
<keyword evidence="16" id="KW-1185">Reference proteome</keyword>
<dbReference type="Proteomes" id="UP000734854">
    <property type="component" value="Unassembled WGS sequence"/>
</dbReference>
<comment type="caution">
    <text evidence="15">The sequence shown here is derived from an EMBL/GenBank/DDBJ whole genome shotgun (WGS) entry which is preliminary data.</text>
</comment>
<evidence type="ECO:0000259" key="14">
    <source>
        <dbReference type="PROSITE" id="PS50011"/>
    </source>
</evidence>
<keyword evidence="6 12" id="KW-0547">Nucleotide-binding</keyword>
<keyword evidence="2" id="KW-0723">Serine/threonine-protein kinase</keyword>
<dbReference type="PROSITE" id="PS00107">
    <property type="entry name" value="PROTEIN_KINASE_ATP"/>
    <property type="match status" value="1"/>
</dbReference>
<name>A0A8J5GX52_ZINOF</name>
<dbReference type="InterPro" id="IPR017441">
    <property type="entry name" value="Protein_kinase_ATP_BS"/>
</dbReference>
<dbReference type="GO" id="GO:0016020">
    <property type="term" value="C:membrane"/>
    <property type="evidence" value="ECO:0007669"/>
    <property type="project" value="UniProtKB-SubCell"/>
</dbReference>
<evidence type="ECO:0000256" key="8">
    <source>
        <dbReference type="ARBA" id="ARBA00022840"/>
    </source>
</evidence>
<dbReference type="GO" id="GO:0004674">
    <property type="term" value="F:protein serine/threonine kinase activity"/>
    <property type="evidence" value="ECO:0007669"/>
    <property type="project" value="UniProtKB-KW"/>
</dbReference>
<dbReference type="AlphaFoldDB" id="A0A8J5GX52"/>
<dbReference type="Pfam" id="PF07714">
    <property type="entry name" value="PK_Tyr_Ser-Thr"/>
    <property type="match status" value="1"/>
</dbReference>
<evidence type="ECO:0000313" key="15">
    <source>
        <dbReference type="EMBL" id="KAG6516533.1"/>
    </source>
</evidence>
<dbReference type="PROSITE" id="PS00108">
    <property type="entry name" value="PROTEIN_KINASE_ST"/>
    <property type="match status" value="1"/>
</dbReference>
<dbReference type="FunFam" id="1.10.510.10:FF:000590">
    <property type="entry name" value="PR5-like receptor kinase"/>
    <property type="match status" value="1"/>
</dbReference>
<evidence type="ECO:0000256" key="10">
    <source>
        <dbReference type="ARBA" id="ARBA00023136"/>
    </source>
</evidence>
<keyword evidence="10" id="KW-0472">Membrane</keyword>
<accession>A0A8J5GX52</accession>
<reference evidence="15 16" key="1">
    <citation type="submission" date="2020-08" db="EMBL/GenBank/DDBJ databases">
        <title>Plant Genome Project.</title>
        <authorList>
            <person name="Zhang R.-G."/>
        </authorList>
    </citation>
    <scope>NUCLEOTIDE SEQUENCE [LARGE SCALE GENOMIC DNA]</scope>
    <source>
        <tissue evidence="15">Rhizome</tissue>
    </source>
</reference>
<proteinExistence type="predicted"/>
<dbReference type="FunFam" id="3.30.200.20:FF:000178">
    <property type="entry name" value="serine/threonine-protein kinase PBS1-like"/>
    <property type="match status" value="1"/>
</dbReference>
<dbReference type="InterPro" id="IPR045874">
    <property type="entry name" value="LRK10/LRL21-25-like"/>
</dbReference>
<evidence type="ECO:0000256" key="4">
    <source>
        <dbReference type="ARBA" id="ARBA00022692"/>
    </source>
</evidence>
<keyword evidence="11" id="KW-0325">Glycoprotein</keyword>
<evidence type="ECO:0000256" key="11">
    <source>
        <dbReference type="ARBA" id="ARBA00023180"/>
    </source>
</evidence>
<evidence type="ECO:0000256" key="2">
    <source>
        <dbReference type="ARBA" id="ARBA00022527"/>
    </source>
</evidence>
<evidence type="ECO:0000313" key="16">
    <source>
        <dbReference type="Proteomes" id="UP000734854"/>
    </source>
</evidence>
<protein>
    <recommendedName>
        <fullName evidence="14">Protein kinase domain-containing protein</fullName>
    </recommendedName>
</protein>
<dbReference type="PROSITE" id="PS50011">
    <property type="entry name" value="PROTEIN_KINASE_DOM"/>
    <property type="match status" value="1"/>
</dbReference>
<evidence type="ECO:0000256" key="9">
    <source>
        <dbReference type="ARBA" id="ARBA00022989"/>
    </source>
</evidence>
<comment type="subcellular location">
    <subcellularLocation>
        <location evidence="1">Membrane</location>
        <topology evidence="1">Single-pass type I membrane protein</topology>
    </subcellularLocation>
</comment>
<dbReference type="InterPro" id="IPR001245">
    <property type="entry name" value="Ser-Thr/Tyr_kinase_cat_dom"/>
</dbReference>
<dbReference type="InterPro" id="IPR000719">
    <property type="entry name" value="Prot_kinase_dom"/>
</dbReference>
<dbReference type="OrthoDB" id="762694at2759"/>
<feature type="signal peptide" evidence="13">
    <location>
        <begin position="1"/>
        <end position="26"/>
    </location>
</feature>
<keyword evidence="3" id="KW-0808">Transferase</keyword>
<keyword evidence="9" id="KW-1133">Transmembrane helix</keyword>
<feature type="domain" description="Protein kinase" evidence="14">
    <location>
        <begin position="325"/>
        <end position="622"/>
    </location>
</feature>
<evidence type="ECO:0000256" key="7">
    <source>
        <dbReference type="ARBA" id="ARBA00022777"/>
    </source>
</evidence>
<dbReference type="GO" id="GO:0005524">
    <property type="term" value="F:ATP binding"/>
    <property type="evidence" value="ECO:0007669"/>
    <property type="project" value="UniProtKB-UniRule"/>
</dbReference>
<dbReference type="GO" id="GO:0030247">
    <property type="term" value="F:polysaccharide binding"/>
    <property type="evidence" value="ECO:0007669"/>
    <property type="project" value="InterPro"/>
</dbReference>
<organism evidence="15 16">
    <name type="scientific">Zingiber officinale</name>
    <name type="common">Ginger</name>
    <name type="synonym">Amomum zingiber</name>
    <dbReference type="NCBI Taxonomy" id="94328"/>
    <lineage>
        <taxon>Eukaryota</taxon>
        <taxon>Viridiplantae</taxon>
        <taxon>Streptophyta</taxon>
        <taxon>Embryophyta</taxon>
        <taxon>Tracheophyta</taxon>
        <taxon>Spermatophyta</taxon>
        <taxon>Magnoliopsida</taxon>
        <taxon>Liliopsida</taxon>
        <taxon>Zingiberales</taxon>
        <taxon>Zingiberaceae</taxon>
        <taxon>Zingiber</taxon>
    </lineage>
</organism>